<organism evidence="2 3">
    <name type="scientific">Toxoplasma gondii MAS</name>
    <dbReference type="NCBI Taxonomy" id="943118"/>
    <lineage>
        <taxon>Eukaryota</taxon>
        <taxon>Sar</taxon>
        <taxon>Alveolata</taxon>
        <taxon>Apicomplexa</taxon>
        <taxon>Conoidasida</taxon>
        <taxon>Coccidia</taxon>
        <taxon>Eucoccidiorida</taxon>
        <taxon>Eimeriorina</taxon>
        <taxon>Sarcocystidae</taxon>
        <taxon>Toxoplasma</taxon>
    </lineage>
</organism>
<gene>
    <name evidence="2" type="ORF">TGMAS_415560</name>
</gene>
<feature type="compositionally biased region" description="Basic and acidic residues" evidence="1">
    <location>
        <begin position="68"/>
        <end position="106"/>
    </location>
</feature>
<protein>
    <submittedName>
        <fullName evidence="2">Uncharacterized protein</fullName>
    </submittedName>
</protein>
<feature type="region of interest" description="Disordered" evidence="1">
    <location>
        <begin position="1"/>
        <end position="136"/>
    </location>
</feature>
<feature type="compositionally biased region" description="Low complexity" evidence="1">
    <location>
        <begin position="31"/>
        <end position="43"/>
    </location>
</feature>
<comment type="caution">
    <text evidence="2">The sequence shown here is derived from an EMBL/GenBank/DDBJ whole genome shotgun (WGS) entry which is preliminary data.</text>
</comment>
<sequence>MADFREKKNSAGKQAIRNSGCAEAATNLPRADGSAADAPPSSSWRCRSRKPWWRPERKKRQRKRTGRSHREEVAGEKTGTYERLEKREDERAATRKRDAQHGRQTTEKNPAGLRRRESERDARDPGTPWGRSETSDRNAVYPWENTKPFRLSFSDGKSFHAQVLRAYLLILLFPNRMQPRRFPVLSSDASARRKTREKRKKRNV</sequence>
<feature type="region of interest" description="Disordered" evidence="1">
    <location>
        <begin position="184"/>
        <end position="204"/>
    </location>
</feature>
<reference evidence="2 3" key="1">
    <citation type="submission" date="2014-04" db="EMBL/GenBank/DDBJ databases">
        <authorList>
            <person name="Sibley D."/>
            <person name="Venepally P."/>
            <person name="Karamycheva S."/>
            <person name="Hadjithomas M."/>
            <person name="Khan A."/>
            <person name="Brunk B."/>
            <person name="Roos D."/>
            <person name="Caler E."/>
            <person name="Lorenzi H."/>
        </authorList>
    </citation>
    <scope>NUCLEOTIDE SEQUENCE [LARGE SCALE GENOMIC DNA]</scope>
    <source>
        <strain evidence="2 3">MAS</strain>
    </source>
</reference>
<evidence type="ECO:0000313" key="2">
    <source>
        <dbReference type="EMBL" id="KFH09098.1"/>
    </source>
</evidence>
<feature type="compositionally biased region" description="Basic residues" evidence="1">
    <location>
        <begin position="192"/>
        <end position="204"/>
    </location>
</feature>
<feature type="compositionally biased region" description="Basic residues" evidence="1">
    <location>
        <begin position="46"/>
        <end position="67"/>
    </location>
</feature>
<dbReference type="VEuPathDB" id="ToxoDB:TGMAS_415560"/>
<dbReference type="EMBL" id="AEXC02001950">
    <property type="protein sequence ID" value="KFH09098.1"/>
    <property type="molecule type" value="Genomic_DNA"/>
</dbReference>
<feature type="compositionally biased region" description="Basic and acidic residues" evidence="1">
    <location>
        <begin position="114"/>
        <end position="124"/>
    </location>
</feature>
<name>A0A086Q916_TOXGO</name>
<dbReference type="AlphaFoldDB" id="A0A086Q916"/>
<proteinExistence type="predicted"/>
<evidence type="ECO:0000313" key="3">
    <source>
        <dbReference type="Proteomes" id="UP000028821"/>
    </source>
</evidence>
<evidence type="ECO:0000256" key="1">
    <source>
        <dbReference type="SAM" id="MobiDB-lite"/>
    </source>
</evidence>
<dbReference type="Proteomes" id="UP000028821">
    <property type="component" value="Unassembled WGS sequence"/>
</dbReference>
<accession>A0A086Q916</accession>